<accession>A0A1G2LNL9</accession>
<dbReference type="InterPro" id="IPR029044">
    <property type="entry name" value="Nucleotide-diphossugar_trans"/>
</dbReference>
<sequence>MKTSTDSYNYFAEVDRSLIKEVFRRESRRQNNAPKISVVVATYNRDHLITRALTALVSQNLPKDFFEIIVVNDGSSDKTEEKVKNFIEQNASTLITLITLEKNLGSSFARNAGILSSGGEFIAITDDDCIAPPEWLSQFLSAFETNKECIAVGGWKKPHRDNGAEPSRYDTFMFWRRLPYMKAECKSATMSPFNNCGDTANVCYRKQALLDCSGFNHNLRTFNDWELKIRLHKLGAPLLYRPVFIPHEADFNFRKFVRYWLRVGYDCFLISKIHPTCPVFNTSFKTSLWRALAGTSHIIKALNDEIFQKTISQALFFIFLEININACLWLGKYMIIKNR</sequence>
<dbReference type="EMBL" id="MHQY01000033">
    <property type="protein sequence ID" value="OHA13210.1"/>
    <property type="molecule type" value="Genomic_DNA"/>
</dbReference>
<protein>
    <recommendedName>
        <fullName evidence="2">Glycosyltransferase 2-like domain-containing protein</fullName>
    </recommendedName>
</protein>
<name>A0A1G2LNL9_9BACT</name>
<comment type="caution">
    <text evidence="3">The sequence shown here is derived from an EMBL/GenBank/DDBJ whole genome shotgun (WGS) entry which is preliminary data.</text>
</comment>
<keyword evidence="1" id="KW-0472">Membrane</keyword>
<dbReference type="PANTHER" id="PTHR43685:SF3">
    <property type="entry name" value="SLR2126 PROTEIN"/>
    <property type="match status" value="1"/>
</dbReference>
<evidence type="ECO:0000313" key="3">
    <source>
        <dbReference type="EMBL" id="OHA13210.1"/>
    </source>
</evidence>
<dbReference type="AlphaFoldDB" id="A0A1G2LNL9"/>
<proteinExistence type="predicted"/>
<evidence type="ECO:0000313" key="4">
    <source>
        <dbReference type="Proteomes" id="UP000177171"/>
    </source>
</evidence>
<dbReference type="Proteomes" id="UP000177171">
    <property type="component" value="Unassembled WGS sequence"/>
</dbReference>
<dbReference type="SUPFAM" id="SSF53448">
    <property type="entry name" value="Nucleotide-diphospho-sugar transferases"/>
    <property type="match status" value="1"/>
</dbReference>
<dbReference type="Gene3D" id="3.90.550.10">
    <property type="entry name" value="Spore Coat Polysaccharide Biosynthesis Protein SpsA, Chain A"/>
    <property type="match status" value="1"/>
</dbReference>
<keyword evidence="1" id="KW-0812">Transmembrane</keyword>
<dbReference type="InterPro" id="IPR001173">
    <property type="entry name" value="Glyco_trans_2-like"/>
</dbReference>
<keyword evidence="1" id="KW-1133">Transmembrane helix</keyword>
<evidence type="ECO:0000256" key="1">
    <source>
        <dbReference type="SAM" id="Phobius"/>
    </source>
</evidence>
<feature type="transmembrane region" description="Helical" evidence="1">
    <location>
        <begin position="314"/>
        <end position="335"/>
    </location>
</feature>
<feature type="domain" description="Glycosyltransferase 2-like" evidence="2">
    <location>
        <begin position="37"/>
        <end position="179"/>
    </location>
</feature>
<reference evidence="3 4" key="1">
    <citation type="journal article" date="2016" name="Nat. Commun.">
        <title>Thousands of microbial genomes shed light on interconnected biogeochemical processes in an aquifer system.</title>
        <authorList>
            <person name="Anantharaman K."/>
            <person name="Brown C.T."/>
            <person name="Hug L.A."/>
            <person name="Sharon I."/>
            <person name="Castelle C.J."/>
            <person name="Probst A.J."/>
            <person name="Thomas B.C."/>
            <person name="Singh A."/>
            <person name="Wilkins M.J."/>
            <person name="Karaoz U."/>
            <person name="Brodie E.L."/>
            <person name="Williams K.H."/>
            <person name="Hubbard S.S."/>
            <person name="Banfield J.F."/>
        </authorList>
    </citation>
    <scope>NUCLEOTIDE SEQUENCE [LARGE SCALE GENOMIC DNA]</scope>
</reference>
<dbReference type="InterPro" id="IPR050834">
    <property type="entry name" value="Glycosyltransf_2"/>
</dbReference>
<evidence type="ECO:0000259" key="2">
    <source>
        <dbReference type="Pfam" id="PF00535"/>
    </source>
</evidence>
<dbReference type="PANTHER" id="PTHR43685">
    <property type="entry name" value="GLYCOSYLTRANSFERASE"/>
    <property type="match status" value="1"/>
</dbReference>
<dbReference type="Pfam" id="PF00535">
    <property type="entry name" value="Glycos_transf_2"/>
    <property type="match status" value="1"/>
</dbReference>
<dbReference type="CDD" id="cd00761">
    <property type="entry name" value="Glyco_tranf_GTA_type"/>
    <property type="match status" value="1"/>
</dbReference>
<gene>
    <name evidence="3" type="ORF">A3G49_02490</name>
</gene>
<organism evidence="3 4">
    <name type="scientific">Candidatus Sungbacteria bacterium RIFCSPLOWO2_12_FULL_41_11</name>
    <dbReference type="NCBI Taxonomy" id="1802286"/>
    <lineage>
        <taxon>Bacteria</taxon>
        <taxon>Candidatus Sungiibacteriota</taxon>
    </lineage>
</organism>